<keyword evidence="2" id="KW-0813">Transport</keyword>
<dbReference type="InterPro" id="IPR036909">
    <property type="entry name" value="Cyt_c-like_dom_sf"/>
</dbReference>
<sequence>MKSLFKGFVSIPDRFAFAGVTFGVSLMLSSIAGLAQAAGEFVEGDPAAGEEKAATCVACHGPAGNSAAPMFPKLSGQVAKYTDLQLHLIKSNERPVPQMAGIADNLSDQDMADLAAYYQSTQPTPAVASPDTIELGEQLYRAGNSAKGVPACAGCHDPLGRGNIPAGFPRLAGQHTDYITTQLLAYRNGERTAGPYAAMMQGVAANLSDKEIAALSNYIQGLTAAK</sequence>
<feature type="domain" description="Cytochrome c" evidence="9">
    <location>
        <begin position="131"/>
        <end position="223"/>
    </location>
</feature>
<reference evidence="11" key="1">
    <citation type="journal article" date="2019" name="Int. J. Syst. Evol. Microbiol.">
        <title>The Global Catalogue of Microorganisms (GCM) 10K type strain sequencing project: providing services to taxonomists for standard genome sequencing and annotation.</title>
        <authorList>
            <consortium name="The Broad Institute Genomics Platform"/>
            <consortium name="The Broad Institute Genome Sequencing Center for Infectious Disease"/>
            <person name="Wu L."/>
            <person name="Ma J."/>
        </authorList>
    </citation>
    <scope>NUCLEOTIDE SEQUENCE [LARGE SCALE GENOMIC DNA]</scope>
    <source>
        <strain evidence="11">JCM 17555</strain>
    </source>
</reference>
<keyword evidence="5" id="KW-0574">Periplasm</keyword>
<protein>
    <submittedName>
        <fullName evidence="10">C-type cytochrome</fullName>
    </submittedName>
</protein>
<gene>
    <name evidence="10" type="ORF">GCM10022278_30940</name>
</gene>
<comment type="subcellular location">
    <subcellularLocation>
        <location evidence="1">Periplasm</location>
    </subcellularLocation>
</comment>
<evidence type="ECO:0000256" key="2">
    <source>
        <dbReference type="ARBA" id="ARBA00022448"/>
    </source>
</evidence>
<accession>A0ABP7PU84</accession>
<comment type="caution">
    <text evidence="10">The sequence shown here is derived from an EMBL/GenBank/DDBJ whole genome shotgun (WGS) entry which is preliminary data.</text>
</comment>
<evidence type="ECO:0000256" key="7">
    <source>
        <dbReference type="ARBA" id="ARBA00023004"/>
    </source>
</evidence>
<evidence type="ECO:0000256" key="8">
    <source>
        <dbReference type="PROSITE-ProRule" id="PRU00433"/>
    </source>
</evidence>
<keyword evidence="3 8" id="KW-0349">Heme</keyword>
<evidence type="ECO:0000256" key="5">
    <source>
        <dbReference type="ARBA" id="ARBA00022764"/>
    </source>
</evidence>
<dbReference type="EMBL" id="BAABBO010000014">
    <property type="protein sequence ID" value="GAA3971335.1"/>
    <property type="molecule type" value="Genomic_DNA"/>
</dbReference>
<organism evidence="10 11">
    <name type="scientific">Allohahella marinimesophila</name>
    <dbReference type="NCBI Taxonomy" id="1054972"/>
    <lineage>
        <taxon>Bacteria</taxon>
        <taxon>Pseudomonadati</taxon>
        <taxon>Pseudomonadota</taxon>
        <taxon>Gammaproteobacteria</taxon>
        <taxon>Oceanospirillales</taxon>
        <taxon>Hahellaceae</taxon>
        <taxon>Allohahella</taxon>
    </lineage>
</organism>
<dbReference type="PROSITE" id="PS51007">
    <property type="entry name" value="CYTC"/>
    <property type="match status" value="2"/>
</dbReference>
<dbReference type="PANTHER" id="PTHR33751:SF9">
    <property type="entry name" value="CYTOCHROME C4"/>
    <property type="match status" value="1"/>
</dbReference>
<keyword evidence="11" id="KW-1185">Reference proteome</keyword>
<dbReference type="InterPro" id="IPR009056">
    <property type="entry name" value="Cyt_c-like_dom"/>
</dbReference>
<dbReference type="Proteomes" id="UP001501337">
    <property type="component" value="Unassembled WGS sequence"/>
</dbReference>
<feature type="domain" description="Cytochrome c" evidence="9">
    <location>
        <begin position="44"/>
        <end position="122"/>
    </location>
</feature>
<dbReference type="Pfam" id="PF00034">
    <property type="entry name" value="Cytochrom_C"/>
    <property type="match status" value="2"/>
</dbReference>
<evidence type="ECO:0000256" key="1">
    <source>
        <dbReference type="ARBA" id="ARBA00004418"/>
    </source>
</evidence>
<dbReference type="RefSeq" id="WP_425548621.1">
    <property type="nucleotide sequence ID" value="NZ_BAABBO010000014.1"/>
</dbReference>
<dbReference type="InterPro" id="IPR050597">
    <property type="entry name" value="Cytochrome_c_Oxidase_Subunit"/>
</dbReference>
<dbReference type="PIRSF" id="PIRSF000005">
    <property type="entry name" value="Cytochrome_c4"/>
    <property type="match status" value="1"/>
</dbReference>
<evidence type="ECO:0000313" key="10">
    <source>
        <dbReference type="EMBL" id="GAA3971335.1"/>
    </source>
</evidence>
<proteinExistence type="predicted"/>
<evidence type="ECO:0000256" key="4">
    <source>
        <dbReference type="ARBA" id="ARBA00022723"/>
    </source>
</evidence>
<keyword evidence="6" id="KW-0249">Electron transport</keyword>
<keyword evidence="4 8" id="KW-0479">Metal-binding</keyword>
<evidence type="ECO:0000256" key="3">
    <source>
        <dbReference type="ARBA" id="ARBA00022617"/>
    </source>
</evidence>
<dbReference type="PANTHER" id="PTHR33751">
    <property type="entry name" value="CBB3-TYPE CYTOCHROME C OXIDASE SUBUNIT FIXP"/>
    <property type="match status" value="1"/>
</dbReference>
<evidence type="ECO:0000259" key="9">
    <source>
        <dbReference type="PROSITE" id="PS51007"/>
    </source>
</evidence>
<evidence type="ECO:0000256" key="6">
    <source>
        <dbReference type="ARBA" id="ARBA00022982"/>
    </source>
</evidence>
<dbReference type="InterPro" id="IPR024167">
    <property type="entry name" value="Cytochrome_c4-like"/>
</dbReference>
<name>A0ABP7PU84_9GAMM</name>
<dbReference type="Gene3D" id="1.10.760.10">
    <property type="entry name" value="Cytochrome c-like domain"/>
    <property type="match status" value="2"/>
</dbReference>
<evidence type="ECO:0000313" key="11">
    <source>
        <dbReference type="Proteomes" id="UP001501337"/>
    </source>
</evidence>
<keyword evidence="7 8" id="KW-0408">Iron</keyword>
<dbReference type="SUPFAM" id="SSF46626">
    <property type="entry name" value="Cytochrome c"/>
    <property type="match status" value="2"/>
</dbReference>